<evidence type="ECO:0000256" key="2">
    <source>
        <dbReference type="SAM" id="Phobius"/>
    </source>
</evidence>
<accession>A0ABP8TV52</accession>
<comment type="caution">
    <text evidence="3">The sequence shown here is derived from an EMBL/GenBank/DDBJ whole genome shotgun (WGS) entry which is preliminary data.</text>
</comment>
<name>A0ABP8TV52_9ACTN</name>
<feature type="transmembrane region" description="Helical" evidence="2">
    <location>
        <begin position="30"/>
        <end position="47"/>
    </location>
</feature>
<dbReference type="EMBL" id="BAABHJ010000027">
    <property type="protein sequence ID" value="GAA4614984.1"/>
    <property type="molecule type" value="Genomic_DNA"/>
</dbReference>
<keyword evidence="2" id="KW-1133">Transmembrane helix</keyword>
<evidence type="ECO:0000313" key="4">
    <source>
        <dbReference type="Proteomes" id="UP001500212"/>
    </source>
</evidence>
<evidence type="ECO:0000256" key="1">
    <source>
        <dbReference type="SAM" id="MobiDB-lite"/>
    </source>
</evidence>
<proteinExistence type="predicted"/>
<keyword evidence="2" id="KW-0812">Transmembrane</keyword>
<sequence>MTNDPFQLGRPGAEPGDPDRTGGGLNARRAVLWTVLVVSAAGNAVTSMSGLPIAVSLSFGIVTVLCIAGLLADWFRRGRA</sequence>
<protein>
    <submittedName>
        <fullName evidence="3">Uncharacterized protein</fullName>
    </submittedName>
</protein>
<feature type="transmembrane region" description="Helical" evidence="2">
    <location>
        <begin position="53"/>
        <end position="75"/>
    </location>
</feature>
<keyword evidence="4" id="KW-1185">Reference proteome</keyword>
<gene>
    <name evidence="3" type="ORF">GCM10023195_65720</name>
</gene>
<organism evidence="3 4">
    <name type="scientific">Actinoallomurus liliacearum</name>
    <dbReference type="NCBI Taxonomy" id="1080073"/>
    <lineage>
        <taxon>Bacteria</taxon>
        <taxon>Bacillati</taxon>
        <taxon>Actinomycetota</taxon>
        <taxon>Actinomycetes</taxon>
        <taxon>Streptosporangiales</taxon>
        <taxon>Thermomonosporaceae</taxon>
        <taxon>Actinoallomurus</taxon>
    </lineage>
</organism>
<feature type="region of interest" description="Disordered" evidence="1">
    <location>
        <begin position="1"/>
        <end position="24"/>
    </location>
</feature>
<reference evidence="4" key="1">
    <citation type="journal article" date="2019" name="Int. J. Syst. Evol. Microbiol.">
        <title>The Global Catalogue of Microorganisms (GCM) 10K type strain sequencing project: providing services to taxonomists for standard genome sequencing and annotation.</title>
        <authorList>
            <consortium name="The Broad Institute Genomics Platform"/>
            <consortium name="The Broad Institute Genome Sequencing Center for Infectious Disease"/>
            <person name="Wu L."/>
            <person name="Ma J."/>
        </authorList>
    </citation>
    <scope>NUCLEOTIDE SEQUENCE [LARGE SCALE GENOMIC DNA]</scope>
    <source>
        <strain evidence="4">JCM 17938</strain>
    </source>
</reference>
<evidence type="ECO:0000313" key="3">
    <source>
        <dbReference type="EMBL" id="GAA4614984.1"/>
    </source>
</evidence>
<dbReference type="RefSeq" id="WP_345363314.1">
    <property type="nucleotide sequence ID" value="NZ_BAABHJ010000027.1"/>
</dbReference>
<dbReference type="Proteomes" id="UP001500212">
    <property type="component" value="Unassembled WGS sequence"/>
</dbReference>
<keyword evidence="2" id="KW-0472">Membrane</keyword>